<protein>
    <submittedName>
        <fullName evidence="1">Uncharacterized protein</fullName>
    </submittedName>
</protein>
<accession>A0A3M5T206</accession>
<dbReference type="RefSeq" id="WP_005618289.1">
    <property type="nucleotide sequence ID" value="NZ_BMNO01000080.1"/>
</dbReference>
<name>A0A3M5T206_9PSED</name>
<sequence>MKALPWRVIGVLLAVLIVLGVGVAAGGWLASRHYRPLLDTANEQLATEKSVNGSLLSLTTEQGLALGKLVKAGEDRAQAAKVAVDDAKTKSQPDYAAANRIQQERTGGEPATAAMSIIDRELGL</sequence>
<organism evidence="1 2">
    <name type="scientific">Pseudomonas avellanae</name>
    <dbReference type="NCBI Taxonomy" id="46257"/>
    <lineage>
        <taxon>Bacteria</taxon>
        <taxon>Pseudomonadati</taxon>
        <taxon>Pseudomonadota</taxon>
        <taxon>Gammaproteobacteria</taxon>
        <taxon>Pseudomonadales</taxon>
        <taxon>Pseudomonadaceae</taxon>
        <taxon>Pseudomonas</taxon>
    </lineage>
</organism>
<reference evidence="1 2" key="1">
    <citation type="submission" date="2018-08" db="EMBL/GenBank/DDBJ databases">
        <title>Recombination of ecologically and evolutionarily significant loci maintains genetic cohesion in the Pseudomonas syringae species complex.</title>
        <authorList>
            <person name="Dillon M."/>
            <person name="Thakur S."/>
            <person name="Almeida R.N.D."/>
            <person name="Weir B.S."/>
            <person name="Guttman D.S."/>
        </authorList>
    </citation>
    <scope>NUCLEOTIDE SEQUENCE [LARGE SCALE GENOMIC DNA]</scope>
    <source>
        <strain evidence="1 2">ICMP 9749</strain>
    </source>
</reference>
<dbReference type="AlphaFoldDB" id="A0A3M5T206"/>
<evidence type="ECO:0000313" key="1">
    <source>
        <dbReference type="EMBL" id="RMU27619.1"/>
    </source>
</evidence>
<evidence type="ECO:0000313" key="2">
    <source>
        <dbReference type="Proteomes" id="UP000281514"/>
    </source>
</evidence>
<gene>
    <name evidence="1" type="ORF">ALP32_02534</name>
</gene>
<comment type="caution">
    <text evidence="1">The sequence shown here is derived from an EMBL/GenBank/DDBJ whole genome shotgun (WGS) entry which is preliminary data.</text>
</comment>
<dbReference type="EMBL" id="RBTX01000562">
    <property type="protein sequence ID" value="RMU27619.1"/>
    <property type="molecule type" value="Genomic_DNA"/>
</dbReference>
<dbReference type="Proteomes" id="UP000281514">
    <property type="component" value="Unassembled WGS sequence"/>
</dbReference>
<proteinExistence type="predicted"/>